<reference evidence="7" key="1">
    <citation type="journal article" date="2024" name="IScience">
        <title>Strigolactones Initiate the Formation of Haustorium-like Structures in Castilleja.</title>
        <authorList>
            <person name="Buerger M."/>
            <person name="Peterson D."/>
            <person name="Chory J."/>
        </authorList>
    </citation>
    <scope>NUCLEOTIDE SEQUENCE [LARGE SCALE GENOMIC DNA]</scope>
</reference>
<evidence type="ECO:0000256" key="3">
    <source>
        <dbReference type="ARBA" id="ARBA00023125"/>
    </source>
</evidence>
<keyword evidence="5" id="KW-0539">Nucleus</keyword>
<comment type="caution">
    <text evidence="6">The sequence shown here is derived from an EMBL/GenBank/DDBJ whole genome shotgun (WGS) entry which is preliminary data.</text>
</comment>
<keyword evidence="2" id="KW-0805">Transcription regulation</keyword>
<comment type="subcellular location">
    <subcellularLocation>
        <location evidence="1">Nucleus</location>
    </subcellularLocation>
</comment>
<evidence type="ECO:0000313" key="6">
    <source>
        <dbReference type="EMBL" id="KAL3649303.1"/>
    </source>
</evidence>
<evidence type="ECO:0000256" key="2">
    <source>
        <dbReference type="ARBA" id="ARBA00023015"/>
    </source>
</evidence>
<keyword evidence="4" id="KW-0804">Transcription</keyword>
<evidence type="ECO:0000256" key="5">
    <source>
        <dbReference type="ARBA" id="ARBA00023242"/>
    </source>
</evidence>
<accession>A0ABD3E487</accession>
<dbReference type="InterPro" id="IPR003340">
    <property type="entry name" value="B3_DNA-bd"/>
</dbReference>
<dbReference type="GO" id="GO:0005634">
    <property type="term" value="C:nucleus"/>
    <property type="evidence" value="ECO:0007669"/>
    <property type="project" value="UniProtKB-SubCell"/>
</dbReference>
<gene>
    <name evidence="6" type="ORF">CASFOL_005706</name>
</gene>
<dbReference type="CDD" id="cd10017">
    <property type="entry name" value="B3_DNA"/>
    <property type="match status" value="1"/>
</dbReference>
<keyword evidence="7" id="KW-1185">Reference proteome</keyword>
<dbReference type="SUPFAM" id="SSF101936">
    <property type="entry name" value="DNA-binding pseudobarrel domain"/>
    <property type="match status" value="1"/>
</dbReference>
<keyword evidence="3" id="KW-0238">DNA-binding</keyword>
<protein>
    <submittedName>
        <fullName evidence="6">Uncharacterized protein</fullName>
    </submittedName>
</protein>
<name>A0ABD3E487_9LAMI</name>
<organism evidence="6 7">
    <name type="scientific">Castilleja foliolosa</name>
    <dbReference type="NCBI Taxonomy" id="1961234"/>
    <lineage>
        <taxon>Eukaryota</taxon>
        <taxon>Viridiplantae</taxon>
        <taxon>Streptophyta</taxon>
        <taxon>Embryophyta</taxon>
        <taxon>Tracheophyta</taxon>
        <taxon>Spermatophyta</taxon>
        <taxon>Magnoliopsida</taxon>
        <taxon>eudicotyledons</taxon>
        <taxon>Gunneridae</taxon>
        <taxon>Pentapetalae</taxon>
        <taxon>asterids</taxon>
        <taxon>lamiids</taxon>
        <taxon>Lamiales</taxon>
        <taxon>Orobanchaceae</taxon>
        <taxon>Pedicularideae</taxon>
        <taxon>Castillejinae</taxon>
        <taxon>Castilleja</taxon>
    </lineage>
</organism>
<sequence>MLSSRVRKQNPIILNSLTIFTLEMVENGRGGYKIGEPGITNLELSSDDELSCDDMGLVENQPDHIPVTGTNYRVLPHEAYWVSKTLNPNDVILINAQLHISAYDACILTRDCKIVESPPGLYETNLMVFDEGGIKYDMVLSSHVLGKDKSYSISGDCDKFVKAHNLQAGDTMSFCRIWDVNHLDDYAYILKYVRKCLDNKDIIVDANDSIKPKVIFDHKKGQFIGQAAVTKGREMRLR</sequence>
<proteinExistence type="predicted"/>
<dbReference type="Proteomes" id="UP001632038">
    <property type="component" value="Unassembled WGS sequence"/>
</dbReference>
<dbReference type="GO" id="GO:0003677">
    <property type="term" value="F:DNA binding"/>
    <property type="evidence" value="ECO:0007669"/>
    <property type="project" value="UniProtKB-KW"/>
</dbReference>
<dbReference type="AlphaFoldDB" id="A0ABD3E487"/>
<dbReference type="InterPro" id="IPR015300">
    <property type="entry name" value="DNA-bd_pseudobarrel_sf"/>
</dbReference>
<evidence type="ECO:0000256" key="4">
    <source>
        <dbReference type="ARBA" id="ARBA00023163"/>
    </source>
</evidence>
<dbReference type="Gene3D" id="2.40.330.10">
    <property type="entry name" value="DNA-binding pseudobarrel domain"/>
    <property type="match status" value="1"/>
</dbReference>
<evidence type="ECO:0000256" key="1">
    <source>
        <dbReference type="ARBA" id="ARBA00004123"/>
    </source>
</evidence>
<evidence type="ECO:0000313" key="7">
    <source>
        <dbReference type="Proteomes" id="UP001632038"/>
    </source>
</evidence>
<dbReference type="EMBL" id="JAVIJP010000007">
    <property type="protein sequence ID" value="KAL3649303.1"/>
    <property type="molecule type" value="Genomic_DNA"/>
</dbReference>